<evidence type="ECO:0000313" key="2">
    <source>
        <dbReference type="EMBL" id="NFV81002.1"/>
    </source>
</evidence>
<evidence type="ECO:0000313" key="3">
    <source>
        <dbReference type="Proteomes" id="UP000480684"/>
    </source>
</evidence>
<comment type="caution">
    <text evidence="2">The sequence shown here is derived from an EMBL/GenBank/DDBJ whole genome shotgun (WGS) entry which is preliminary data.</text>
</comment>
<dbReference type="EMBL" id="JAAIYP010000038">
    <property type="protein sequence ID" value="NFV81002.1"/>
    <property type="molecule type" value="Genomic_DNA"/>
</dbReference>
<feature type="signal peptide" evidence="1">
    <location>
        <begin position="1"/>
        <end position="23"/>
    </location>
</feature>
<evidence type="ECO:0000256" key="1">
    <source>
        <dbReference type="SAM" id="SignalP"/>
    </source>
</evidence>
<dbReference type="Proteomes" id="UP000480684">
    <property type="component" value="Unassembled WGS sequence"/>
</dbReference>
<feature type="chain" id="PRO_5029021857" description="DUF1579 domain-containing protein" evidence="1">
    <location>
        <begin position="24"/>
        <end position="153"/>
    </location>
</feature>
<name>A0A7C9QUS9_9PROT</name>
<organism evidence="2 3">
    <name type="scientific">Magnetospirillum aberrantis SpK</name>
    <dbReference type="NCBI Taxonomy" id="908842"/>
    <lineage>
        <taxon>Bacteria</taxon>
        <taxon>Pseudomonadati</taxon>
        <taxon>Pseudomonadota</taxon>
        <taxon>Alphaproteobacteria</taxon>
        <taxon>Rhodospirillales</taxon>
        <taxon>Rhodospirillaceae</taxon>
        <taxon>Magnetospirillum</taxon>
    </lineage>
</organism>
<reference evidence="2 3" key="1">
    <citation type="submission" date="2020-02" db="EMBL/GenBank/DDBJ databases">
        <authorList>
            <person name="Dziuba M."/>
            <person name="Kuznetsov B."/>
            <person name="Mardanov A."/>
            <person name="Ravin N."/>
            <person name="Grouzdev D."/>
        </authorList>
    </citation>
    <scope>NUCLEOTIDE SEQUENCE [LARGE SCALE GENOMIC DNA]</scope>
    <source>
        <strain evidence="2 3">SpK</strain>
    </source>
</reference>
<sequence length="153" mass="16989">MKAVALTLALALTGVAMAPLAQAETFVQKVPPCPPVYGSWKTAYITDKYGNAEPVAPSPGWDGLIMEAHIGKDKAVLVWFGGKKKMAFKRQYKFRQWDGSFIGLNGKKELIAETDFEAIAEHPKDKCYLEVSYYIEEGDVASLDQLLIMEKNE</sequence>
<accession>A0A7C9QUS9</accession>
<protein>
    <recommendedName>
        <fullName evidence="4">DUF1579 domain-containing protein</fullName>
    </recommendedName>
</protein>
<keyword evidence="1" id="KW-0732">Signal</keyword>
<gene>
    <name evidence="2" type="ORF">G4223_12865</name>
</gene>
<keyword evidence="3" id="KW-1185">Reference proteome</keyword>
<proteinExistence type="predicted"/>
<evidence type="ECO:0008006" key="4">
    <source>
        <dbReference type="Google" id="ProtNLM"/>
    </source>
</evidence>
<dbReference type="AlphaFoldDB" id="A0A7C9QUS9"/>
<dbReference type="RefSeq" id="WP_163680229.1">
    <property type="nucleotide sequence ID" value="NZ_JAAIYP010000038.1"/>
</dbReference>